<proteinExistence type="predicted"/>
<protein>
    <submittedName>
        <fullName evidence="1">DUF177 domain-containing protein</fullName>
    </submittedName>
</protein>
<reference evidence="1" key="1">
    <citation type="submission" date="2020-10" db="EMBL/GenBank/DDBJ databases">
        <authorList>
            <person name="Gilroy R."/>
        </authorList>
    </citation>
    <scope>NUCLEOTIDE SEQUENCE</scope>
    <source>
        <strain evidence="1">2478</strain>
    </source>
</reference>
<evidence type="ECO:0000313" key="1">
    <source>
        <dbReference type="EMBL" id="MBO8479026.1"/>
    </source>
</evidence>
<reference evidence="1" key="2">
    <citation type="journal article" date="2021" name="PeerJ">
        <title>Extensive microbial diversity within the chicken gut microbiome revealed by metagenomics and culture.</title>
        <authorList>
            <person name="Gilroy R."/>
            <person name="Ravi A."/>
            <person name="Getino M."/>
            <person name="Pursley I."/>
            <person name="Horton D.L."/>
            <person name="Alikhan N.F."/>
            <person name="Baker D."/>
            <person name="Gharbi K."/>
            <person name="Hall N."/>
            <person name="Watson M."/>
            <person name="Adriaenssens E.M."/>
            <person name="Foster-Nyarko E."/>
            <person name="Jarju S."/>
            <person name="Secka A."/>
            <person name="Antonio M."/>
            <person name="Oren A."/>
            <person name="Chaudhuri R.R."/>
            <person name="La Ragione R."/>
            <person name="Hildebrand F."/>
            <person name="Pallen M.J."/>
        </authorList>
    </citation>
    <scope>NUCLEOTIDE SEQUENCE</scope>
    <source>
        <strain evidence="1">2478</strain>
    </source>
</reference>
<dbReference type="Pfam" id="PF02620">
    <property type="entry name" value="YceD"/>
    <property type="match status" value="1"/>
</dbReference>
<organism evidence="1 2">
    <name type="scientific">Candidatus Cryptobacteroides excrementipullorum</name>
    <dbReference type="NCBI Taxonomy" id="2840761"/>
    <lineage>
        <taxon>Bacteria</taxon>
        <taxon>Pseudomonadati</taxon>
        <taxon>Bacteroidota</taxon>
        <taxon>Bacteroidia</taxon>
        <taxon>Bacteroidales</taxon>
        <taxon>Candidatus Cryptobacteroides</taxon>
    </lineage>
</organism>
<dbReference type="InterPro" id="IPR003772">
    <property type="entry name" value="YceD"/>
</dbReference>
<name>A0A9D9NML4_9BACT</name>
<dbReference type="AlphaFoldDB" id="A0A9D9NML4"/>
<evidence type="ECO:0000313" key="2">
    <source>
        <dbReference type="Proteomes" id="UP000823771"/>
    </source>
</evidence>
<gene>
    <name evidence="1" type="ORF">IAB80_09095</name>
</gene>
<dbReference type="EMBL" id="JADILZ010000084">
    <property type="protein sequence ID" value="MBO8479026.1"/>
    <property type="molecule type" value="Genomic_DNA"/>
</dbReference>
<dbReference type="Proteomes" id="UP000823771">
    <property type="component" value="Unassembled WGS sequence"/>
</dbReference>
<comment type="caution">
    <text evidence="1">The sequence shown here is derived from an EMBL/GenBank/DDBJ whole genome shotgun (WGS) entry which is preliminary data.</text>
</comment>
<accession>A0A9D9NML4</accession>
<sequence length="170" mass="18826">MIPLNGLASGKTVYRWTSGKKFFDEFENQDILDADLRIEVEVEKSGSQIDVDCHIAGRLTVTCDRCLGDLMIPLDSVERLRVKFGDANGGEESFDEDGRETVLLSVGDTELDMKQVIYDYACLSIPLHKVHADGECDPEVTAHLGTREDVPGEFVGEENPFAALKDMLKS</sequence>